<keyword evidence="1" id="KW-0444">Lipid biosynthesis</keyword>
<keyword evidence="8" id="KW-1185">Reference proteome</keyword>
<feature type="domain" description="UDP N-acetylglucosamine O-acyltransferase C-terminal" evidence="6">
    <location>
        <begin position="32"/>
        <end position="121"/>
    </location>
</feature>
<dbReference type="Gene3D" id="2.160.10.10">
    <property type="entry name" value="Hexapeptide repeat proteins"/>
    <property type="match status" value="1"/>
</dbReference>
<evidence type="ECO:0000256" key="2">
    <source>
        <dbReference type="ARBA" id="ARBA00022556"/>
    </source>
</evidence>
<evidence type="ECO:0000256" key="3">
    <source>
        <dbReference type="ARBA" id="ARBA00022679"/>
    </source>
</evidence>
<dbReference type="AlphaFoldDB" id="S8E5J5"/>
<sequence>DYIHTAGATAIHQFCRIGSFSFVGGGSAVSQDVPKYTMVSGERASMRGLNLEGLKRAGFTVEQIKCLRAAYRRIFMSSDGLSIEDRLNHLENDNELGGVDAVRCMIRSIRDSFSEGRRGICKF</sequence>
<keyword evidence="3" id="KW-0808">Transferase</keyword>
<keyword evidence="4" id="KW-0443">Lipid metabolism</keyword>
<accession>S8E5J5</accession>
<dbReference type="InterPro" id="IPR037157">
    <property type="entry name" value="Acetyltransf_C_sf"/>
</dbReference>
<dbReference type="PANTHER" id="PTHR43480:SF1">
    <property type="entry name" value="ACYL-[ACYL-CARRIER-PROTEIN]--UDP-N-ACETYLGLUCOSAMINE O-ACYLTRANSFERASE, MITOCHONDRIAL-RELATED"/>
    <property type="match status" value="1"/>
</dbReference>
<dbReference type="EMBL" id="AUSU01001428">
    <property type="protein sequence ID" value="EPS71063.1"/>
    <property type="molecule type" value="Genomic_DNA"/>
</dbReference>
<dbReference type="InterPro" id="IPR029098">
    <property type="entry name" value="Acetyltransf_C"/>
</dbReference>
<reference evidence="7 8" key="1">
    <citation type="journal article" date="2013" name="BMC Genomics">
        <title>The miniature genome of a carnivorous plant Genlisea aurea contains a low number of genes and short non-coding sequences.</title>
        <authorList>
            <person name="Leushkin E.V."/>
            <person name="Sutormin R.A."/>
            <person name="Nabieva E.R."/>
            <person name="Penin A.A."/>
            <person name="Kondrashov A.S."/>
            <person name="Logacheva M.D."/>
        </authorList>
    </citation>
    <scope>NUCLEOTIDE SEQUENCE [LARGE SCALE GENOMIC DNA]</scope>
</reference>
<gene>
    <name evidence="7" type="ORF">M569_03698</name>
</gene>
<dbReference type="OrthoDB" id="25818at2759"/>
<evidence type="ECO:0000313" key="7">
    <source>
        <dbReference type="EMBL" id="EPS71063.1"/>
    </source>
</evidence>
<evidence type="ECO:0000256" key="5">
    <source>
        <dbReference type="ARBA" id="ARBA00023315"/>
    </source>
</evidence>
<dbReference type="SUPFAM" id="SSF51161">
    <property type="entry name" value="Trimeric LpxA-like enzymes"/>
    <property type="match status" value="1"/>
</dbReference>
<evidence type="ECO:0000256" key="4">
    <source>
        <dbReference type="ARBA" id="ARBA00023098"/>
    </source>
</evidence>
<keyword evidence="5" id="KW-0012">Acyltransferase</keyword>
<dbReference type="InterPro" id="IPR011004">
    <property type="entry name" value="Trimer_LpxA-like_sf"/>
</dbReference>
<dbReference type="PANTHER" id="PTHR43480">
    <property type="entry name" value="ACYL-[ACYL-CARRIER-PROTEIN]--UDP-N-ACETYLGLUCOSAMINE O-ACYLTRANSFERASE"/>
    <property type="match status" value="1"/>
</dbReference>
<dbReference type="Proteomes" id="UP000015453">
    <property type="component" value="Unassembled WGS sequence"/>
</dbReference>
<dbReference type="GO" id="GO:0009245">
    <property type="term" value="P:lipid A biosynthetic process"/>
    <property type="evidence" value="ECO:0007669"/>
    <property type="project" value="UniProtKB-KW"/>
</dbReference>
<evidence type="ECO:0000259" key="6">
    <source>
        <dbReference type="Pfam" id="PF13720"/>
    </source>
</evidence>
<feature type="non-terminal residue" evidence="7">
    <location>
        <position position="1"/>
    </location>
</feature>
<organism evidence="7 8">
    <name type="scientific">Genlisea aurea</name>
    <dbReference type="NCBI Taxonomy" id="192259"/>
    <lineage>
        <taxon>Eukaryota</taxon>
        <taxon>Viridiplantae</taxon>
        <taxon>Streptophyta</taxon>
        <taxon>Embryophyta</taxon>
        <taxon>Tracheophyta</taxon>
        <taxon>Spermatophyta</taxon>
        <taxon>Magnoliopsida</taxon>
        <taxon>eudicotyledons</taxon>
        <taxon>Gunneridae</taxon>
        <taxon>Pentapetalae</taxon>
        <taxon>asterids</taxon>
        <taxon>lamiids</taxon>
        <taxon>Lamiales</taxon>
        <taxon>Lentibulariaceae</taxon>
        <taxon>Genlisea</taxon>
    </lineage>
</organism>
<name>S8E5J5_9LAMI</name>
<dbReference type="Gene3D" id="1.20.1180.10">
    <property type="entry name" value="Udp N-acetylglucosamine O-acyltransferase, C-terminal domain"/>
    <property type="match status" value="1"/>
</dbReference>
<dbReference type="GO" id="GO:0016020">
    <property type="term" value="C:membrane"/>
    <property type="evidence" value="ECO:0007669"/>
    <property type="project" value="GOC"/>
</dbReference>
<dbReference type="GO" id="GO:0008780">
    <property type="term" value="F:acyl-[acyl-carrier-protein]-UDP-N-acetylglucosamine O-acyltransferase activity"/>
    <property type="evidence" value="ECO:0007669"/>
    <property type="project" value="InterPro"/>
</dbReference>
<protein>
    <recommendedName>
        <fullName evidence="6">UDP N-acetylglucosamine O-acyltransferase C-terminal domain-containing protein</fullName>
    </recommendedName>
</protein>
<comment type="caution">
    <text evidence="7">The sequence shown here is derived from an EMBL/GenBank/DDBJ whole genome shotgun (WGS) entry which is preliminary data.</text>
</comment>
<proteinExistence type="predicted"/>
<keyword evidence="2" id="KW-0441">Lipid A biosynthesis</keyword>
<dbReference type="Pfam" id="PF13720">
    <property type="entry name" value="Acetyltransf_11"/>
    <property type="match status" value="1"/>
</dbReference>
<evidence type="ECO:0000256" key="1">
    <source>
        <dbReference type="ARBA" id="ARBA00022516"/>
    </source>
</evidence>
<evidence type="ECO:0000313" key="8">
    <source>
        <dbReference type="Proteomes" id="UP000015453"/>
    </source>
</evidence>
<dbReference type="InterPro" id="IPR010137">
    <property type="entry name" value="Lipid_A_LpxA"/>
</dbReference>